<reference evidence="2 3" key="1">
    <citation type="submission" date="2016-05" db="EMBL/GenBank/DDBJ databases">
        <authorList>
            <person name="Lavstsen T."/>
            <person name="Jespersen J.S."/>
        </authorList>
    </citation>
    <scope>NUCLEOTIDE SEQUENCE [LARGE SCALE GENOMIC DNA]</scope>
    <source>
        <strain evidence="2 3">KCJ1736</strain>
    </source>
</reference>
<dbReference type="AlphaFoldDB" id="A0A176XHG8"/>
<keyword evidence="1" id="KW-0472">Membrane</keyword>
<evidence type="ECO:0000256" key="1">
    <source>
        <dbReference type="SAM" id="Phobius"/>
    </source>
</evidence>
<feature type="transmembrane region" description="Helical" evidence="1">
    <location>
        <begin position="12"/>
        <end position="30"/>
    </location>
</feature>
<accession>A0A176XHG8</accession>
<evidence type="ECO:0000313" key="2">
    <source>
        <dbReference type="EMBL" id="OAE48294.1"/>
    </source>
</evidence>
<dbReference type="Proteomes" id="UP000077098">
    <property type="component" value="Unassembled WGS sequence"/>
</dbReference>
<keyword evidence="1" id="KW-0812">Transmembrane</keyword>
<dbReference type="EMBL" id="LXPS01000007">
    <property type="protein sequence ID" value="OAE48294.1"/>
    <property type="molecule type" value="Genomic_DNA"/>
</dbReference>
<keyword evidence="1" id="KW-1133">Transmembrane helix</keyword>
<evidence type="ECO:0000313" key="3">
    <source>
        <dbReference type="Proteomes" id="UP000077098"/>
    </source>
</evidence>
<proteinExistence type="predicted"/>
<sequence length="104" mass="12365">MDWAYIQEHWDWAGHLVEAIIMAAIVSVLFKPFLDWRVCYVIGLAFAAGHFHGREKRDYEVAVNMPPPHLDGYYFWRWSWDGATDFWPTAFVCVALIFLIMRRR</sequence>
<evidence type="ECO:0008006" key="4">
    <source>
        <dbReference type="Google" id="ProtNLM"/>
    </source>
</evidence>
<comment type="caution">
    <text evidence="2">The sequence shown here is derived from an EMBL/GenBank/DDBJ whole genome shotgun (WGS) entry which is preliminary data.</text>
</comment>
<organism evidence="2 3">
    <name type="scientific">Agrobacterium tumefaciens</name>
    <dbReference type="NCBI Taxonomy" id="358"/>
    <lineage>
        <taxon>Bacteria</taxon>
        <taxon>Pseudomonadati</taxon>
        <taxon>Pseudomonadota</taxon>
        <taxon>Alphaproteobacteria</taxon>
        <taxon>Hyphomicrobiales</taxon>
        <taxon>Rhizobiaceae</taxon>
        <taxon>Rhizobium/Agrobacterium group</taxon>
        <taxon>Agrobacterium</taxon>
        <taxon>Agrobacterium tumefaciens complex</taxon>
    </lineage>
</organism>
<gene>
    <name evidence="2" type="ORF">A7J57_23095</name>
</gene>
<protein>
    <recommendedName>
        <fullName evidence="4">Transmembrane protein</fullName>
    </recommendedName>
</protein>
<name>A0A176XHG8_AGRTU</name>
<feature type="transmembrane region" description="Helical" evidence="1">
    <location>
        <begin position="86"/>
        <end position="102"/>
    </location>
</feature>